<accession>A0A6N9JJF9</accession>
<dbReference type="InterPro" id="IPR002611">
    <property type="entry name" value="IstB_ATP-bd"/>
</dbReference>
<organism evidence="2 3">
    <name type="scientific">Collinsella aerofaciens</name>
    <dbReference type="NCBI Taxonomy" id="74426"/>
    <lineage>
        <taxon>Bacteria</taxon>
        <taxon>Bacillati</taxon>
        <taxon>Actinomycetota</taxon>
        <taxon>Coriobacteriia</taxon>
        <taxon>Coriobacteriales</taxon>
        <taxon>Coriobacteriaceae</taxon>
        <taxon>Collinsella</taxon>
    </lineage>
</organism>
<evidence type="ECO:0000259" key="1">
    <source>
        <dbReference type="SMART" id="SM00382"/>
    </source>
</evidence>
<gene>
    <name evidence="2" type="ORF">GT464_06300</name>
</gene>
<dbReference type="SUPFAM" id="SSF52540">
    <property type="entry name" value="P-loop containing nucleoside triphosphate hydrolases"/>
    <property type="match status" value="1"/>
</dbReference>
<dbReference type="Proteomes" id="UP000469380">
    <property type="component" value="Unassembled WGS sequence"/>
</dbReference>
<comment type="caution">
    <text evidence="2">The sequence shown here is derived from an EMBL/GenBank/DDBJ whole genome shotgun (WGS) entry which is preliminary data.</text>
</comment>
<keyword evidence="2" id="KW-0547">Nucleotide-binding</keyword>
<keyword evidence="2" id="KW-0067">ATP-binding</keyword>
<dbReference type="InterPro" id="IPR003593">
    <property type="entry name" value="AAA+_ATPase"/>
</dbReference>
<dbReference type="Pfam" id="PF01695">
    <property type="entry name" value="IstB_IS21"/>
    <property type="match status" value="1"/>
</dbReference>
<dbReference type="RefSeq" id="WP_161160511.1">
    <property type="nucleotide sequence ID" value="NZ_WWSR01000009.1"/>
</dbReference>
<dbReference type="PANTHER" id="PTHR30050">
    <property type="entry name" value="CHROMOSOMAL REPLICATION INITIATOR PROTEIN DNAA"/>
    <property type="match status" value="1"/>
</dbReference>
<dbReference type="GO" id="GO:0005524">
    <property type="term" value="F:ATP binding"/>
    <property type="evidence" value="ECO:0007669"/>
    <property type="project" value="UniProtKB-KW"/>
</dbReference>
<reference evidence="2 3" key="1">
    <citation type="journal article" date="2019" name="Nat. Med.">
        <title>A library of human gut bacterial isolates paired with longitudinal multiomics data enables mechanistic microbiome research.</title>
        <authorList>
            <person name="Poyet M."/>
            <person name="Groussin M."/>
            <person name="Gibbons S.M."/>
            <person name="Avila-Pacheco J."/>
            <person name="Jiang X."/>
            <person name="Kearney S.M."/>
            <person name="Perrotta A.R."/>
            <person name="Berdy B."/>
            <person name="Zhao S."/>
            <person name="Lieberman T.D."/>
            <person name="Swanson P.K."/>
            <person name="Smith M."/>
            <person name="Roesemann S."/>
            <person name="Alexander J.E."/>
            <person name="Rich S.A."/>
            <person name="Livny J."/>
            <person name="Vlamakis H."/>
            <person name="Clish C."/>
            <person name="Bullock K."/>
            <person name="Deik A."/>
            <person name="Scott J."/>
            <person name="Pierce K.A."/>
            <person name="Xavier R.J."/>
            <person name="Alm E.J."/>
        </authorList>
    </citation>
    <scope>NUCLEOTIDE SEQUENCE [LARGE SCALE GENOMIC DNA]</scope>
    <source>
        <strain evidence="2 3">BIOML-A20</strain>
    </source>
</reference>
<dbReference type="InterPro" id="IPR027417">
    <property type="entry name" value="P-loop_NTPase"/>
</dbReference>
<protein>
    <submittedName>
        <fullName evidence="2">ATP-binding protein</fullName>
    </submittedName>
</protein>
<dbReference type="EMBL" id="WWSR01000009">
    <property type="protein sequence ID" value="MZJ39559.1"/>
    <property type="molecule type" value="Genomic_DNA"/>
</dbReference>
<dbReference type="Gene3D" id="3.40.50.300">
    <property type="entry name" value="P-loop containing nucleotide triphosphate hydrolases"/>
    <property type="match status" value="1"/>
</dbReference>
<dbReference type="PANTHER" id="PTHR30050:SF4">
    <property type="entry name" value="ATP-BINDING PROTEIN RV3427C IN INSERTION SEQUENCE-RELATED"/>
    <property type="match status" value="1"/>
</dbReference>
<dbReference type="GO" id="GO:0006260">
    <property type="term" value="P:DNA replication"/>
    <property type="evidence" value="ECO:0007669"/>
    <property type="project" value="TreeGrafter"/>
</dbReference>
<proteinExistence type="predicted"/>
<evidence type="ECO:0000313" key="2">
    <source>
        <dbReference type="EMBL" id="MZJ39559.1"/>
    </source>
</evidence>
<name>A0A6N9JJF9_9ACTN</name>
<sequence>MPTRNCDAYAEAMARIRASKLRKAGLSGAYASADSELGRRVYALAREGRGAYLFGTPGTGKTHAAACAVRMWCDRGGRARLVTAKRLLDDVRDGYRGDGDRRALERAARVPLLALDDLGLERRTDWGVEEISALIDGRTAAGLPTVITSNYSLGELATLWGGVDGARAASRIAGACERIAVGGPDRRLHGQG</sequence>
<evidence type="ECO:0000313" key="3">
    <source>
        <dbReference type="Proteomes" id="UP000469380"/>
    </source>
</evidence>
<dbReference type="SMART" id="SM00382">
    <property type="entry name" value="AAA"/>
    <property type="match status" value="1"/>
</dbReference>
<dbReference type="AlphaFoldDB" id="A0A6N9JJF9"/>
<feature type="domain" description="AAA+ ATPase" evidence="1">
    <location>
        <begin position="47"/>
        <end position="185"/>
    </location>
</feature>